<dbReference type="GO" id="GO:0006310">
    <property type="term" value="P:DNA recombination"/>
    <property type="evidence" value="ECO:0007669"/>
    <property type="project" value="UniProtKB-KW"/>
</dbReference>
<evidence type="ECO:0000313" key="6">
    <source>
        <dbReference type="EMBL" id="AFT86186.1"/>
    </source>
</evidence>
<evidence type="ECO:0000256" key="2">
    <source>
        <dbReference type="ARBA" id="ARBA00022908"/>
    </source>
</evidence>
<dbReference type="Pfam" id="PF22022">
    <property type="entry name" value="Phage_int_M"/>
    <property type="match status" value="1"/>
</dbReference>
<dbReference type="InterPro" id="IPR050808">
    <property type="entry name" value="Phage_Integrase"/>
</dbReference>
<dbReference type="PROSITE" id="PS51898">
    <property type="entry name" value="TYR_RECOMBINASE"/>
    <property type="match status" value="1"/>
</dbReference>
<dbReference type="STRING" id="1229205.BUPH_02616"/>
<sequence length="429" mass="48215">MYQPRERETMLTEFALRNLKPRTAPYKIADRDGMYVVVSPAGTISFRYDYRINGRRETLTIGRYGRGGISLALAREKLLDARRAVREGKSPAVEKQREKQRRAVAKTFGEWAASWLDGAKMADTTRSVRSSIVVRDILPAFKERLLFEVTADDLRALCMRVKERGAPATAVHLRDIVKQIYAYANLHGEKVENPADEVGVASIATFVPKDRVLSPLEIGLMHRQLEQVATYPTIRLALRLILLTMVRKSELIEATWDEVDFEAAVWTIPKSRMKARRAHNVYLSRQSIDIMVALHTCAAGSRYVLPSRYAADRCMSKATLNRVTQLVAERAEAAGLPLEQFTVHDLRRTGSTLLNEAGFNGDWIEKSLAHGGGGRSSRAVYNKAEYAVQRRHMLQEWADMVDAWVQGGGHRPNLLPPDMAMSAVVARAL</sequence>
<evidence type="ECO:0000259" key="5">
    <source>
        <dbReference type="PROSITE" id="PS51898"/>
    </source>
</evidence>
<name>K0DJG9_9BURK</name>
<dbReference type="Gene3D" id="1.10.443.10">
    <property type="entry name" value="Intergrase catalytic core"/>
    <property type="match status" value="1"/>
</dbReference>
<keyword evidence="4" id="KW-0233">DNA recombination</keyword>
<dbReference type="HOGENOM" id="CLU_027562_0_4_4"/>
<dbReference type="Pfam" id="PF00589">
    <property type="entry name" value="Phage_integrase"/>
    <property type="match status" value="1"/>
</dbReference>
<dbReference type="GO" id="GO:0015074">
    <property type="term" value="P:DNA integration"/>
    <property type="evidence" value="ECO:0007669"/>
    <property type="project" value="UniProtKB-KW"/>
</dbReference>
<keyword evidence="2" id="KW-0229">DNA integration</keyword>
<dbReference type="InterPro" id="IPR002104">
    <property type="entry name" value="Integrase_catalytic"/>
</dbReference>
<accession>K0DJG9</accession>
<dbReference type="InterPro" id="IPR038488">
    <property type="entry name" value="Integrase_DNA-bd_sf"/>
</dbReference>
<evidence type="ECO:0000313" key="7">
    <source>
        <dbReference type="Proteomes" id="UP000010105"/>
    </source>
</evidence>
<dbReference type="Proteomes" id="UP000010105">
    <property type="component" value="Chromosome 1"/>
</dbReference>
<dbReference type="Gene3D" id="1.10.150.130">
    <property type="match status" value="1"/>
</dbReference>
<dbReference type="eggNOG" id="COG0582">
    <property type="taxonomic scope" value="Bacteria"/>
</dbReference>
<feature type="domain" description="Tyr recombinase" evidence="5">
    <location>
        <begin position="208"/>
        <end position="394"/>
    </location>
</feature>
<dbReference type="InterPro" id="IPR053876">
    <property type="entry name" value="Phage_int_M"/>
</dbReference>
<dbReference type="PATRIC" id="fig|1229205.11.peg.2357"/>
<dbReference type="InterPro" id="IPR011010">
    <property type="entry name" value="DNA_brk_join_enz"/>
</dbReference>
<evidence type="ECO:0000256" key="3">
    <source>
        <dbReference type="ARBA" id="ARBA00023125"/>
    </source>
</evidence>
<reference evidence="6 7" key="1">
    <citation type="journal article" date="2012" name="J. Bacteriol.">
        <title>Complete Genome Sequence of Burkholderia phenoliruptrix BR3459a (CLA1), a Heat-Tolerant, Nitrogen-Fixing Symbiont of Mimosa flocculosa.</title>
        <authorList>
            <person name="de Oliveira Cunha C."/>
            <person name="Goda Zuleta L.F."/>
            <person name="Paula de Almeida L.G."/>
            <person name="Prioli Ciapina L."/>
            <person name="Lustrino Borges W."/>
            <person name="Pitard R.M."/>
            <person name="Baldani J.I."/>
            <person name="Straliotto R."/>
            <person name="de Faria S.M."/>
            <person name="Hungria M."/>
            <person name="Sousa Cavada B."/>
            <person name="Mercante F.M."/>
            <person name="Ribeiro de Vasconcelos A.T."/>
        </authorList>
    </citation>
    <scope>NUCLEOTIDE SEQUENCE [LARGE SCALE GENOMIC DNA]</scope>
    <source>
        <strain evidence="6 7">BR3459a</strain>
    </source>
</reference>
<gene>
    <name evidence="6" type="ORF">BUPH_02616</name>
</gene>
<dbReference type="PANTHER" id="PTHR30629:SF2">
    <property type="entry name" value="PROPHAGE INTEGRASE INTS-RELATED"/>
    <property type="match status" value="1"/>
</dbReference>
<dbReference type="AlphaFoldDB" id="K0DJG9"/>
<dbReference type="Pfam" id="PF13356">
    <property type="entry name" value="Arm-DNA-bind_3"/>
    <property type="match status" value="1"/>
</dbReference>
<dbReference type="Gene3D" id="3.30.160.390">
    <property type="entry name" value="Integrase, DNA-binding domain"/>
    <property type="match status" value="1"/>
</dbReference>
<dbReference type="KEGG" id="bpx:BUPH_02616"/>
<organism evidence="6 7">
    <name type="scientific">Paraburkholderia phenoliruptrix BR3459a</name>
    <dbReference type="NCBI Taxonomy" id="1229205"/>
    <lineage>
        <taxon>Bacteria</taxon>
        <taxon>Pseudomonadati</taxon>
        <taxon>Pseudomonadota</taxon>
        <taxon>Betaproteobacteria</taxon>
        <taxon>Burkholderiales</taxon>
        <taxon>Burkholderiaceae</taxon>
        <taxon>Paraburkholderia</taxon>
    </lineage>
</organism>
<dbReference type="CDD" id="cd00801">
    <property type="entry name" value="INT_P4_C"/>
    <property type="match status" value="1"/>
</dbReference>
<protein>
    <submittedName>
        <fullName evidence="6">Phage integrase family protein</fullName>
    </submittedName>
</protein>
<keyword evidence="3" id="KW-0238">DNA-binding</keyword>
<dbReference type="InterPro" id="IPR013762">
    <property type="entry name" value="Integrase-like_cat_sf"/>
</dbReference>
<evidence type="ECO:0000256" key="4">
    <source>
        <dbReference type="ARBA" id="ARBA00023172"/>
    </source>
</evidence>
<proteinExistence type="inferred from homology"/>
<dbReference type="GO" id="GO:0003677">
    <property type="term" value="F:DNA binding"/>
    <property type="evidence" value="ECO:0007669"/>
    <property type="project" value="UniProtKB-KW"/>
</dbReference>
<comment type="similarity">
    <text evidence="1">Belongs to the 'phage' integrase family.</text>
</comment>
<dbReference type="PANTHER" id="PTHR30629">
    <property type="entry name" value="PROPHAGE INTEGRASE"/>
    <property type="match status" value="1"/>
</dbReference>
<dbReference type="SUPFAM" id="SSF56349">
    <property type="entry name" value="DNA breaking-rejoining enzymes"/>
    <property type="match status" value="1"/>
</dbReference>
<dbReference type="InterPro" id="IPR025166">
    <property type="entry name" value="Integrase_DNA_bind_dom"/>
</dbReference>
<evidence type="ECO:0000256" key="1">
    <source>
        <dbReference type="ARBA" id="ARBA00008857"/>
    </source>
</evidence>
<dbReference type="InterPro" id="IPR010998">
    <property type="entry name" value="Integrase_recombinase_N"/>
</dbReference>
<dbReference type="EMBL" id="CP003863">
    <property type="protein sequence ID" value="AFT86186.1"/>
    <property type="molecule type" value="Genomic_DNA"/>
</dbReference>